<reference evidence="1 2" key="1">
    <citation type="journal article" date="2024" name="G3 (Bethesda)">
        <title>Genome assembly of Hibiscus sabdariffa L. provides insights into metabolisms of medicinal natural products.</title>
        <authorList>
            <person name="Kim T."/>
        </authorList>
    </citation>
    <scope>NUCLEOTIDE SEQUENCE [LARGE SCALE GENOMIC DNA]</scope>
    <source>
        <strain evidence="1">TK-2024</strain>
        <tissue evidence="1">Old leaves</tissue>
    </source>
</reference>
<dbReference type="Proteomes" id="UP001472677">
    <property type="component" value="Unassembled WGS sequence"/>
</dbReference>
<comment type="caution">
    <text evidence="1">The sequence shown here is derived from an EMBL/GenBank/DDBJ whole genome shotgun (WGS) entry which is preliminary data.</text>
</comment>
<name>A0ABR2CYR4_9ROSI</name>
<gene>
    <name evidence="1" type="ORF">V6N12_029760</name>
</gene>
<keyword evidence="2" id="KW-1185">Reference proteome</keyword>
<proteinExistence type="predicted"/>
<evidence type="ECO:0000313" key="1">
    <source>
        <dbReference type="EMBL" id="KAK8524909.1"/>
    </source>
</evidence>
<accession>A0ABR2CYR4</accession>
<dbReference type="EMBL" id="JBBPBM010000041">
    <property type="protein sequence ID" value="KAK8524909.1"/>
    <property type="molecule type" value="Genomic_DNA"/>
</dbReference>
<sequence length="92" mass="9986">MVFFLCSGAGKQRSERRSTMAGKVECGCRKGLVRGPGFDFGKVQSAAPPRYFLCSAAPPRFPLCSFAPPHSKIARMVLHVLVTLLIQSVFGI</sequence>
<protein>
    <submittedName>
        <fullName evidence="1">Uncharacterized protein</fullName>
    </submittedName>
</protein>
<evidence type="ECO:0000313" key="2">
    <source>
        <dbReference type="Proteomes" id="UP001472677"/>
    </source>
</evidence>
<organism evidence="1 2">
    <name type="scientific">Hibiscus sabdariffa</name>
    <name type="common">roselle</name>
    <dbReference type="NCBI Taxonomy" id="183260"/>
    <lineage>
        <taxon>Eukaryota</taxon>
        <taxon>Viridiplantae</taxon>
        <taxon>Streptophyta</taxon>
        <taxon>Embryophyta</taxon>
        <taxon>Tracheophyta</taxon>
        <taxon>Spermatophyta</taxon>
        <taxon>Magnoliopsida</taxon>
        <taxon>eudicotyledons</taxon>
        <taxon>Gunneridae</taxon>
        <taxon>Pentapetalae</taxon>
        <taxon>rosids</taxon>
        <taxon>malvids</taxon>
        <taxon>Malvales</taxon>
        <taxon>Malvaceae</taxon>
        <taxon>Malvoideae</taxon>
        <taxon>Hibiscus</taxon>
    </lineage>
</organism>